<evidence type="ECO:0000256" key="2">
    <source>
        <dbReference type="ARBA" id="ARBA00010219"/>
    </source>
</evidence>
<accession>A0A9D1W3T0</accession>
<dbReference type="Gene3D" id="3.10.310.10">
    <property type="entry name" value="Diaminopimelate Epimerase, Chain A, domain 1"/>
    <property type="match status" value="2"/>
</dbReference>
<keyword evidence="4 8" id="KW-0028">Amino-acid biosynthesis</keyword>
<keyword evidence="8" id="KW-0963">Cytoplasm</keyword>
<comment type="catalytic activity">
    <reaction evidence="7 8">
        <text>(2S,6S)-2,6-diaminopimelate = meso-2,6-diaminopimelate</text>
        <dbReference type="Rhea" id="RHEA:15393"/>
        <dbReference type="ChEBI" id="CHEBI:57609"/>
        <dbReference type="ChEBI" id="CHEBI:57791"/>
        <dbReference type="EC" id="5.1.1.7"/>
    </reaction>
</comment>
<evidence type="ECO:0000256" key="6">
    <source>
        <dbReference type="ARBA" id="ARBA00023235"/>
    </source>
</evidence>
<evidence type="ECO:0000256" key="9">
    <source>
        <dbReference type="PROSITE-ProRule" id="PRU10125"/>
    </source>
</evidence>
<organism evidence="10 11">
    <name type="scientific">Candidatus Lachnoclostridium stercoripullorum</name>
    <dbReference type="NCBI Taxonomy" id="2838635"/>
    <lineage>
        <taxon>Bacteria</taxon>
        <taxon>Bacillati</taxon>
        <taxon>Bacillota</taxon>
        <taxon>Clostridia</taxon>
        <taxon>Lachnospirales</taxon>
        <taxon>Lachnospiraceae</taxon>
    </lineage>
</organism>
<feature type="binding site" evidence="8">
    <location>
        <position position="212"/>
    </location>
    <ligand>
        <name>substrate</name>
    </ligand>
</feature>
<dbReference type="EMBL" id="DXEU01000079">
    <property type="protein sequence ID" value="HIX52064.1"/>
    <property type="molecule type" value="Genomic_DNA"/>
</dbReference>
<gene>
    <name evidence="8 10" type="primary">dapF</name>
    <name evidence="10" type="ORF">IAA28_04595</name>
</gene>
<feature type="active site" evidence="9">
    <location>
        <position position="71"/>
    </location>
</feature>
<dbReference type="InterPro" id="IPR001653">
    <property type="entry name" value="DAP_epimerase_DapF"/>
</dbReference>
<reference evidence="10" key="1">
    <citation type="journal article" date="2021" name="PeerJ">
        <title>Extensive microbial diversity within the chicken gut microbiome revealed by metagenomics and culture.</title>
        <authorList>
            <person name="Gilroy R."/>
            <person name="Ravi A."/>
            <person name="Getino M."/>
            <person name="Pursley I."/>
            <person name="Horton D.L."/>
            <person name="Alikhan N.F."/>
            <person name="Baker D."/>
            <person name="Gharbi K."/>
            <person name="Hall N."/>
            <person name="Watson M."/>
            <person name="Adriaenssens E.M."/>
            <person name="Foster-Nyarko E."/>
            <person name="Jarju S."/>
            <person name="Secka A."/>
            <person name="Antonio M."/>
            <person name="Oren A."/>
            <person name="Chaudhuri R.R."/>
            <person name="La Ragione R."/>
            <person name="Hildebrand F."/>
            <person name="Pallen M.J."/>
        </authorList>
    </citation>
    <scope>NUCLEOTIDE SEQUENCE</scope>
    <source>
        <strain evidence="10">ChiGjej4B4-12881</strain>
    </source>
</reference>
<dbReference type="GO" id="GO:0009089">
    <property type="term" value="P:lysine biosynthetic process via diaminopimelate"/>
    <property type="evidence" value="ECO:0007669"/>
    <property type="project" value="UniProtKB-UniRule"/>
</dbReference>
<dbReference type="AlphaFoldDB" id="A0A9D1W3T0"/>
<evidence type="ECO:0000256" key="5">
    <source>
        <dbReference type="ARBA" id="ARBA00023154"/>
    </source>
</evidence>
<evidence type="ECO:0000256" key="3">
    <source>
        <dbReference type="ARBA" id="ARBA00013080"/>
    </source>
</evidence>
<dbReference type="Pfam" id="PF01678">
    <property type="entry name" value="DAP_epimerase"/>
    <property type="match status" value="2"/>
</dbReference>
<keyword evidence="5 8" id="KW-0457">Lysine biosynthesis</keyword>
<evidence type="ECO:0000256" key="4">
    <source>
        <dbReference type="ARBA" id="ARBA00022605"/>
    </source>
</evidence>
<proteinExistence type="inferred from homology"/>
<feature type="binding site" evidence="8">
    <location>
        <position position="62"/>
    </location>
    <ligand>
        <name>substrate</name>
    </ligand>
</feature>
<name>A0A9D1W3T0_9FIRM</name>
<dbReference type="SUPFAM" id="SSF54506">
    <property type="entry name" value="Diaminopimelate epimerase-like"/>
    <property type="match status" value="1"/>
</dbReference>
<feature type="binding site" evidence="8">
    <location>
        <position position="151"/>
    </location>
    <ligand>
        <name>substrate</name>
    </ligand>
</feature>
<dbReference type="PANTHER" id="PTHR31689">
    <property type="entry name" value="DIAMINOPIMELATE EPIMERASE, CHLOROPLASTIC"/>
    <property type="match status" value="1"/>
</dbReference>
<protein>
    <recommendedName>
        <fullName evidence="3 8">Diaminopimelate epimerase</fullName>
        <shortName evidence="8">DAP epimerase</shortName>
        <ecNumber evidence="3 8">5.1.1.7</ecNumber>
    </recommendedName>
    <alternativeName>
        <fullName evidence="8">PLP-independent amino acid racemase</fullName>
    </alternativeName>
</protein>
<evidence type="ECO:0000256" key="8">
    <source>
        <dbReference type="HAMAP-Rule" id="MF_00197"/>
    </source>
</evidence>
<dbReference type="GO" id="GO:0008837">
    <property type="term" value="F:diaminopimelate epimerase activity"/>
    <property type="evidence" value="ECO:0007669"/>
    <property type="project" value="UniProtKB-UniRule"/>
</dbReference>
<feature type="binding site" evidence="8">
    <location>
        <begin position="230"/>
        <end position="231"/>
    </location>
    <ligand>
        <name>substrate</name>
    </ligand>
</feature>
<dbReference type="Proteomes" id="UP000886780">
    <property type="component" value="Unassembled WGS sequence"/>
</dbReference>
<evidence type="ECO:0000313" key="10">
    <source>
        <dbReference type="EMBL" id="HIX52064.1"/>
    </source>
</evidence>
<dbReference type="NCBIfam" id="TIGR00652">
    <property type="entry name" value="DapF"/>
    <property type="match status" value="1"/>
</dbReference>
<feature type="site" description="Could be important to modulate the pK values of the two catalytic cysteine residues" evidence="8">
    <location>
        <position position="153"/>
    </location>
</feature>
<reference evidence="10" key="2">
    <citation type="submission" date="2021-04" db="EMBL/GenBank/DDBJ databases">
        <authorList>
            <person name="Gilroy R."/>
        </authorList>
    </citation>
    <scope>NUCLEOTIDE SEQUENCE</scope>
    <source>
        <strain evidence="10">ChiGjej4B4-12881</strain>
    </source>
</reference>
<dbReference type="EC" id="5.1.1.7" evidence="3 8"/>
<feature type="binding site" evidence="8">
    <location>
        <begin position="240"/>
        <end position="241"/>
    </location>
    <ligand>
        <name>substrate</name>
    </ligand>
</feature>
<feature type="site" description="Could be important to modulate the pK values of the two catalytic cysteine residues" evidence="8">
    <location>
        <position position="230"/>
    </location>
</feature>
<evidence type="ECO:0000256" key="1">
    <source>
        <dbReference type="ARBA" id="ARBA00005196"/>
    </source>
</evidence>
<sequence length="299" mass="33086">MKFTKMHGIGNDYVYVNCFEEQVPDPERTAVYVSDRHFGIGSDGLILIQPSETADCRMDMYNLDGSRGMMCGNGVRCVGKYVYDHGLVPPDRGRISVETLSGIKYLDLEVEDGKVKSLTVDMGEPEILSREGEVLEMGEKRIPFAGISMGNPHSVIFLDQETEKMFADWKKDSRTAERRSGREAKTGLDCLDLPAFGPAFENHPRFLPQRTNTEFVEVCGENDLLMRVWERGSGETLACGTGACAVAVAAILAGYAQKDRDVKVDLLGGSLFIRWDSESGRVFMTGEAKEVFSGEIDLP</sequence>
<dbReference type="HAMAP" id="MF_00197">
    <property type="entry name" value="DAP_epimerase"/>
    <property type="match status" value="1"/>
</dbReference>
<comment type="caution">
    <text evidence="8">Lacks conserved residue(s) required for the propagation of feature annotation.</text>
</comment>
<feature type="binding site" evidence="8">
    <location>
        <begin position="72"/>
        <end position="73"/>
    </location>
    <ligand>
        <name>substrate</name>
    </ligand>
</feature>
<feature type="binding site" evidence="8">
    <location>
        <position position="11"/>
    </location>
    <ligand>
        <name>substrate</name>
    </ligand>
</feature>
<comment type="pathway">
    <text evidence="1 8">Amino-acid biosynthesis; L-lysine biosynthesis via DAP pathway; DL-2,6-diaminopimelate from LL-2,6-diaminopimelate: step 1/1.</text>
</comment>
<comment type="subunit">
    <text evidence="8">Homodimer.</text>
</comment>
<dbReference type="GO" id="GO:0005829">
    <property type="term" value="C:cytosol"/>
    <property type="evidence" value="ECO:0007669"/>
    <property type="project" value="TreeGrafter"/>
</dbReference>
<dbReference type="PROSITE" id="PS01326">
    <property type="entry name" value="DAP_EPIMERASE"/>
    <property type="match status" value="1"/>
</dbReference>
<dbReference type="InterPro" id="IPR018510">
    <property type="entry name" value="DAP_epimerase_AS"/>
</dbReference>
<dbReference type="PANTHER" id="PTHR31689:SF0">
    <property type="entry name" value="DIAMINOPIMELATE EPIMERASE"/>
    <property type="match status" value="1"/>
</dbReference>
<comment type="similarity">
    <text evidence="2 8">Belongs to the diaminopimelate epimerase family.</text>
</comment>
<keyword evidence="6 8" id="KW-0413">Isomerase</keyword>
<feature type="active site" description="Proton acceptor" evidence="8">
    <location>
        <position position="239"/>
    </location>
</feature>
<evidence type="ECO:0000256" key="7">
    <source>
        <dbReference type="ARBA" id="ARBA00051712"/>
    </source>
</evidence>
<comment type="caution">
    <text evidence="10">The sequence shown here is derived from an EMBL/GenBank/DDBJ whole genome shotgun (WGS) entry which is preliminary data.</text>
</comment>
<comment type="subcellular location">
    <subcellularLocation>
        <location evidence="8">Cytoplasm</location>
    </subcellularLocation>
</comment>
<feature type="active site" description="Proton donor" evidence="8">
    <location>
        <position position="71"/>
    </location>
</feature>
<comment type="function">
    <text evidence="8">Catalyzes the stereoinversion of LL-2,6-diaminopimelate (L,L-DAP) to meso-diaminopimelate (meso-DAP), a precursor of L-lysine and an essential component of the bacterial peptidoglycan.</text>
</comment>
<evidence type="ECO:0000313" key="11">
    <source>
        <dbReference type="Proteomes" id="UP000886780"/>
    </source>
</evidence>